<dbReference type="OrthoDB" id="9808041at2"/>
<evidence type="ECO:0000256" key="4">
    <source>
        <dbReference type="ARBA" id="ARBA00016218"/>
    </source>
</evidence>
<evidence type="ECO:0000256" key="11">
    <source>
        <dbReference type="ARBA" id="ARBA00029766"/>
    </source>
</evidence>
<evidence type="ECO:0000256" key="3">
    <source>
        <dbReference type="ARBA" id="ARBA00013253"/>
    </source>
</evidence>
<keyword evidence="9" id="KW-0289">Folate biosynthesis</keyword>
<feature type="domain" description="7,8-dihydro-6-hydroxymethylpterin-pyrophosphokinase" evidence="13">
    <location>
        <begin position="89"/>
        <end position="100"/>
    </location>
</feature>
<dbReference type="GO" id="GO:0016301">
    <property type="term" value="F:kinase activity"/>
    <property type="evidence" value="ECO:0007669"/>
    <property type="project" value="UniProtKB-KW"/>
</dbReference>
<dbReference type="PROSITE" id="PS00794">
    <property type="entry name" value="HPPK"/>
    <property type="match status" value="1"/>
</dbReference>
<dbReference type="GO" id="GO:0005524">
    <property type="term" value="F:ATP binding"/>
    <property type="evidence" value="ECO:0007669"/>
    <property type="project" value="UniProtKB-KW"/>
</dbReference>
<dbReference type="CDD" id="cd00483">
    <property type="entry name" value="HPPK"/>
    <property type="match status" value="1"/>
</dbReference>
<dbReference type="NCBIfam" id="TIGR01498">
    <property type="entry name" value="folK"/>
    <property type="match status" value="1"/>
</dbReference>
<evidence type="ECO:0000256" key="7">
    <source>
        <dbReference type="ARBA" id="ARBA00022777"/>
    </source>
</evidence>
<accession>A0A167FAX8</accession>
<dbReference type="InterPro" id="IPR000550">
    <property type="entry name" value="Hppk"/>
</dbReference>
<keyword evidence="5" id="KW-0808">Transferase</keyword>
<dbReference type="PANTHER" id="PTHR43071:SF1">
    <property type="entry name" value="2-AMINO-4-HYDROXY-6-HYDROXYMETHYLDIHYDROPTERIDINE PYROPHOSPHOKINASE"/>
    <property type="match status" value="1"/>
</dbReference>
<evidence type="ECO:0000313" key="15">
    <source>
        <dbReference type="Proteomes" id="UP000076503"/>
    </source>
</evidence>
<dbReference type="GO" id="GO:0003848">
    <property type="term" value="F:2-amino-4-hydroxy-6-hydroxymethyldihydropteridine diphosphokinase activity"/>
    <property type="evidence" value="ECO:0007669"/>
    <property type="project" value="UniProtKB-EC"/>
</dbReference>
<organism evidence="14 15">
    <name type="scientific">Pseudoalteromonas luteoviolacea H33</name>
    <dbReference type="NCBI Taxonomy" id="1365251"/>
    <lineage>
        <taxon>Bacteria</taxon>
        <taxon>Pseudomonadati</taxon>
        <taxon>Pseudomonadota</taxon>
        <taxon>Gammaproteobacteria</taxon>
        <taxon>Alteromonadales</taxon>
        <taxon>Pseudoalteromonadaceae</taxon>
        <taxon>Pseudoalteromonas</taxon>
    </lineage>
</organism>
<dbReference type="Pfam" id="PF01288">
    <property type="entry name" value="HPPK"/>
    <property type="match status" value="1"/>
</dbReference>
<dbReference type="EC" id="2.7.6.3" evidence="3"/>
<evidence type="ECO:0000256" key="5">
    <source>
        <dbReference type="ARBA" id="ARBA00022679"/>
    </source>
</evidence>
<dbReference type="AlphaFoldDB" id="A0A167FAX8"/>
<dbReference type="PANTHER" id="PTHR43071">
    <property type="entry name" value="2-AMINO-4-HYDROXY-6-HYDROXYMETHYLDIHYDROPTERIDINE PYROPHOSPHOKINASE"/>
    <property type="match status" value="1"/>
</dbReference>
<comment type="caution">
    <text evidence="14">The sequence shown here is derived from an EMBL/GenBank/DDBJ whole genome shotgun (WGS) entry which is preliminary data.</text>
</comment>
<evidence type="ECO:0000256" key="6">
    <source>
        <dbReference type="ARBA" id="ARBA00022741"/>
    </source>
</evidence>
<dbReference type="RefSeq" id="WP_063361025.1">
    <property type="nucleotide sequence ID" value="NZ_AUXZ01000064.1"/>
</dbReference>
<evidence type="ECO:0000256" key="10">
    <source>
        <dbReference type="ARBA" id="ARBA00029409"/>
    </source>
</evidence>
<dbReference type="GO" id="GO:0046654">
    <property type="term" value="P:tetrahydrofolate biosynthetic process"/>
    <property type="evidence" value="ECO:0007669"/>
    <property type="project" value="UniProtKB-UniPathway"/>
</dbReference>
<keyword evidence="6" id="KW-0547">Nucleotide-binding</keyword>
<dbReference type="InterPro" id="IPR035907">
    <property type="entry name" value="Hppk_sf"/>
</dbReference>
<dbReference type="GO" id="GO:0046656">
    <property type="term" value="P:folic acid biosynthetic process"/>
    <property type="evidence" value="ECO:0007669"/>
    <property type="project" value="UniProtKB-KW"/>
</dbReference>
<sequence>MNIVYIGLGANLVDPQAQLIKAVNALNTHPAFNELVVSSFYGSKPMGPQDQPDYVNAVARFETLLAPEAVLDQLQDIELRQGRVRKDERWGPRTLDLDILLFNDETISTKRLTVPHYGLCDREFVVFPLLELTPQLVLPNGQILKQIAENLPKNGLTTLPKKETKETL</sequence>
<keyword evidence="7" id="KW-0418">Kinase</keyword>
<proteinExistence type="inferred from homology"/>
<dbReference type="Proteomes" id="UP000076503">
    <property type="component" value="Unassembled WGS sequence"/>
</dbReference>
<dbReference type="UniPathway" id="UPA00077">
    <property type="reaction ID" value="UER00155"/>
</dbReference>
<evidence type="ECO:0000259" key="13">
    <source>
        <dbReference type="PROSITE" id="PS00794"/>
    </source>
</evidence>
<evidence type="ECO:0000256" key="2">
    <source>
        <dbReference type="ARBA" id="ARBA00005810"/>
    </source>
</evidence>
<evidence type="ECO:0000313" key="14">
    <source>
        <dbReference type="EMBL" id="KZN51996.1"/>
    </source>
</evidence>
<comment type="function">
    <text evidence="10">Catalyzes the transfer of pyrophosphate from adenosine triphosphate (ATP) to 6-hydroxymethyl-7,8-dihydropterin, an enzymatic step in folate biosynthesis pathway.</text>
</comment>
<dbReference type="Gene3D" id="3.30.70.560">
    <property type="entry name" value="7,8-Dihydro-6-hydroxymethylpterin-pyrophosphokinase HPPK"/>
    <property type="match status" value="1"/>
</dbReference>
<evidence type="ECO:0000256" key="12">
    <source>
        <dbReference type="ARBA" id="ARBA00033413"/>
    </source>
</evidence>
<dbReference type="SUPFAM" id="SSF55083">
    <property type="entry name" value="6-hydroxymethyl-7,8-dihydropterin pyrophosphokinase, HPPK"/>
    <property type="match status" value="1"/>
</dbReference>
<comment type="similarity">
    <text evidence="2">Belongs to the HPPK family.</text>
</comment>
<evidence type="ECO:0000256" key="9">
    <source>
        <dbReference type="ARBA" id="ARBA00022909"/>
    </source>
</evidence>
<gene>
    <name evidence="14" type="ORF">N476_01320</name>
</gene>
<keyword evidence="8" id="KW-0067">ATP-binding</keyword>
<evidence type="ECO:0000256" key="1">
    <source>
        <dbReference type="ARBA" id="ARBA00005051"/>
    </source>
</evidence>
<reference evidence="14 15" key="1">
    <citation type="submission" date="2013-07" db="EMBL/GenBank/DDBJ databases">
        <title>Comparative Genomic and Metabolomic Analysis of Twelve Strains of Pseudoalteromonas luteoviolacea.</title>
        <authorList>
            <person name="Vynne N.G."/>
            <person name="Mansson M."/>
            <person name="Gram L."/>
        </authorList>
    </citation>
    <scope>NUCLEOTIDE SEQUENCE [LARGE SCALE GENOMIC DNA]</scope>
    <source>
        <strain evidence="14 15">H33</strain>
    </source>
</reference>
<dbReference type="PATRIC" id="fig|1365251.3.peg.1423"/>
<evidence type="ECO:0000256" key="8">
    <source>
        <dbReference type="ARBA" id="ARBA00022840"/>
    </source>
</evidence>
<comment type="pathway">
    <text evidence="1">Cofactor biosynthesis; tetrahydrofolate biosynthesis; 2-amino-4-hydroxy-6-hydroxymethyl-7,8-dihydropteridine diphosphate from 7,8-dihydroneopterin triphosphate: step 4/4.</text>
</comment>
<dbReference type="EMBL" id="AUXZ01000064">
    <property type="protein sequence ID" value="KZN51996.1"/>
    <property type="molecule type" value="Genomic_DNA"/>
</dbReference>
<name>A0A167FAX8_9GAMM</name>
<protein>
    <recommendedName>
        <fullName evidence="4">2-amino-4-hydroxy-6-hydroxymethyldihydropteridine pyrophosphokinase</fullName>
        <ecNumber evidence="3">2.7.6.3</ecNumber>
    </recommendedName>
    <alternativeName>
        <fullName evidence="11">6-hydroxymethyl-7,8-dihydropterin pyrophosphokinase</fullName>
    </alternativeName>
    <alternativeName>
        <fullName evidence="12">7,8-dihydro-6-hydroxymethylpterin-pyrophosphokinase</fullName>
    </alternativeName>
</protein>